<dbReference type="GO" id="GO:0016020">
    <property type="term" value="C:membrane"/>
    <property type="evidence" value="ECO:0007669"/>
    <property type="project" value="UniProtKB-SubCell"/>
</dbReference>
<feature type="compositionally biased region" description="Basic and acidic residues" evidence="8">
    <location>
        <begin position="56"/>
        <end position="66"/>
    </location>
</feature>
<evidence type="ECO:0000256" key="7">
    <source>
        <dbReference type="ARBA" id="ARBA00023136"/>
    </source>
</evidence>
<keyword evidence="7 9" id="KW-0472">Membrane</keyword>
<dbReference type="InterPro" id="IPR040359">
    <property type="entry name" value="GDU"/>
</dbReference>
<comment type="similarity">
    <text evidence="2">Belongs to the GLUTAMINE DUMPER 1 (TC 9.B.60) family.</text>
</comment>
<dbReference type="PANTHER" id="PTHR33228:SF76">
    <property type="entry name" value="PROTEIN GLUTAMINE DUMPER 7"/>
    <property type="match status" value="1"/>
</dbReference>
<evidence type="ECO:0000256" key="5">
    <source>
        <dbReference type="ARBA" id="ARBA00022970"/>
    </source>
</evidence>
<evidence type="ECO:0000256" key="4">
    <source>
        <dbReference type="ARBA" id="ARBA00022692"/>
    </source>
</evidence>
<feature type="transmembrane region" description="Helical" evidence="9">
    <location>
        <begin position="23"/>
        <end position="44"/>
    </location>
</feature>
<feature type="region of interest" description="Disordered" evidence="8">
    <location>
        <begin position="49"/>
        <end position="69"/>
    </location>
</feature>
<organism evidence="10 11">
    <name type="scientific">Fraxinus pennsylvanica</name>
    <dbReference type="NCBI Taxonomy" id="56036"/>
    <lineage>
        <taxon>Eukaryota</taxon>
        <taxon>Viridiplantae</taxon>
        <taxon>Streptophyta</taxon>
        <taxon>Embryophyta</taxon>
        <taxon>Tracheophyta</taxon>
        <taxon>Spermatophyta</taxon>
        <taxon>Magnoliopsida</taxon>
        <taxon>eudicotyledons</taxon>
        <taxon>Gunneridae</taxon>
        <taxon>Pentapetalae</taxon>
        <taxon>asterids</taxon>
        <taxon>lamiids</taxon>
        <taxon>Lamiales</taxon>
        <taxon>Oleaceae</taxon>
        <taxon>Oleeae</taxon>
        <taxon>Fraxinus</taxon>
    </lineage>
</organism>
<evidence type="ECO:0000256" key="6">
    <source>
        <dbReference type="ARBA" id="ARBA00022989"/>
    </source>
</evidence>
<evidence type="ECO:0000256" key="3">
    <source>
        <dbReference type="ARBA" id="ARBA00022448"/>
    </source>
</evidence>
<dbReference type="Proteomes" id="UP000834106">
    <property type="component" value="Chromosome 3"/>
</dbReference>
<keyword evidence="6 9" id="KW-1133">Transmembrane helix</keyword>
<reference evidence="10" key="1">
    <citation type="submission" date="2023-05" db="EMBL/GenBank/DDBJ databases">
        <authorList>
            <person name="Huff M."/>
        </authorList>
    </citation>
    <scope>NUCLEOTIDE SEQUENCE</scope>
</reference>
<evidence type="ECO:0000256" key="2">
    <source>
        <dbReference type="ARBA" id="ARBA00009977"/>
    </source>
</evidence>
<evidence type="ECO:0000256" key="8">
    <source>
        <dbReference type="SAM" id="MobiDB-lite"/>
    </source>
</evidence>
<evidence type="ECO:0000256" key="1">
    <source>
        <dbReference type="ARBA" id="ARBA00004167"/>
    </source>
</evidence>
<sequence length="101" mass="10954">MTPTIANTTISRPVWNWNSPLPYLFGGLAILVLLISVALIMLACSFRKPASNDDEEKPKQKPESVKTDMGPKFVAILAGEENPTHLAIPIPTSLPSSVQQV</sequence>
<dbReference type="GO" id="GO:0006865">
    <property type="term" value="P:amino acid transport"/>
    <property type="evidence" value="ECO:0007669"/>
    <property type="project" value="UniProtKB-KW"/>
</dbReference>
<evidence type="ECO:0000313" key="10">
    <source>
        <dbReference type="EMBL" id="CAI9758732.1"/>
    </source>
</evidence>
<dbReference type="EMBL" id="OU503038">
    <property type="protein sequence ID" value="CAI9758732.1"/>
    <property type="molecule type" value="Genomic_DNA"/>
</dbReference>
<evidence type="ECO:0000256" key="9">
    <source>
        <dbReference type="SAM" id="Phobius"/>
    </source>
</evidence>
<keyword evidence="4 9" id="KW-0812">Transmembrane</keyword>
<keyword evidence="11" id="KW-1185">Reference proteome</keyword>
<proteinExistence type="inferred from homology"/>
<protein>
    <submittedName>
        <fullName evidence="10">Uncharacterized protein</fullName>
    </submittedName>
</protein>
<gene>
    <name evidence="10" type="ORF">FPE_LOCUS6162</name>
</gene>
<dbReference type="AlphaFoldDB" id="A0AAD1YWN0"/>
<evidence type="ECO:0000313" key="11">
    <source>
        <dbReference type="Proteomes" id="UP000834106"/>
    </source>
</evidence>
<keyword evidence="3" id="KW-0813">Transport</keyword>
<keyword evidence="5" id="KW-0029">Amino-acid transport</keyword>
<dbReference type="PANTHER" id="PTHR33228">
    <property type="entry name" value="PROTEIN GLUTAMINE DUMPER 4-RELATED"/>
    <property type="match status" value="1"/>
</dbReference>
<name>A0AAD1YWN0_9LAMI</name>
<dbReference type="GO" id="GO:0080143">
    <property type="term" value="P:regulation of amino acid export"/>
    <property type="evidence" value="ECO:0007669"/>
    <property type="project" value="InterPro"/>
</dbReference>
<comment type="subcellular location">
    <subcellularLocation>
        <location evidence="1">Membrane</location>
        <topology evidence="1">Single-pass membrane protein</topology>
    </subcellularLocation>
</comment>
<accession>A0AAD1YWN0</accession>